<gene>
    <name evidence="1" type="ORF">WN51_03863</name>
</gene>
<accession>A0A0N0U7X8</accession>
<name>A0A0N0U7X8_9HYME</name>
<evidence type="ECO:0000313" key="2">
    <source>
        <dbReference type="Proteomes" id="UP000053105"/>
    </source>
</evidence>
<keyword evidence="2" id="KW-1185">Reference proteome</keyword>
<protein>
    <submittedName>
        <fullName evidence="1">Uncharacterized protein</fullName>
    </submittedName>
</protein>
<dbReference type="AlphaFoldDB" id="A0A0N0U7X8"/>
<reference evidence="1 2" key="1">
    <citation type="submission" date="2015-07" db="EMBL/GenBank/DDBJ databases">
        <title>The genome of Melipona quadrifasciata.</title>
        <authorList>
            <person name="Pan H."/>
            <person name="Kapheim K."/>
        </authorList>
    </citation>
    <scope>NUCLEOTIDE SEQUENCE [LARGE SCALE GENOMIC DNA]</scope>
    <source>
        <strain evidence="1">0111107301</strain>
        <tissue evidence="1">Whole body</tissue>
    </source>
</reference>
<dbReference type="OrthoDB" id="10039049at2759"/>
<sequence>MTNKKSLANPKIKNYETFTYNVNYNVPLSKEYHWSIENHDKLELNSVLKFFIQPNFIANYILFPKFFQFSNYGAVTKSQGAIAQYQTTPLLLEVYATPSRESRDPNQPIANFRCTSVAPDFLSYPSFSDKIILNFLRILKNMKIPLRLRLLGYYLIHRVPHNGGIDWDKIREGLTRDLVSIATGTVMDIYGSLYFHDYQQRNTCTNIESTVKRELEIRETFVGFEGLIQQSRPSSVPKMCMFVTNDVYRMKDEGRQAQYSYIYTVLILEWCNSLVSLVLKCDECFHVTGKRAENKPKKNNNILSSKASFWKKKKTSFKAKQMTSLLPFNNFYPVILYRRVQKKKKARNCCIRFGHSLWSANQLPAQGYYMTFLYTVVNDSTFNEKLSLQKANPATSTIYEILPIKGIIDKSEFYQTNGRIVAEDLNPQTVDRRDVLSQNLKSRFLGHSMRRICSGSEQDTLGSWNTLTCGEVPDVLARAYLCDGILLSCKMTIK</sequence>
<dbReference type="EMBL" id="KQ435697">
    <property type="protein sequence ID" value="KOX80801.1"/>
    <property type="molecule type" value="Genomic_DNA"/>
</dbReference>
<dbReference type="Proteomes" id="UP000053105">
    <property type="component" value="Unassembled WGS sequence"/>
</dbReference>
<organism evidence="1 2">
    <name type="scientific">Melipona quadrifasciata</name>
    <dbReference type="NCBI Taxonomy" id="166423"/>
    <lineage>
        <taxon>Eukaryota</taxon>
        <taxon>Metazoa</taxon>
        <taxon>Ecdysozoa</taxon>
        <taxon>Arthropoda</taxon>
        <taxon>Hexapoda</taxon>
        <taxon>Insecta</taxon>
        <taxon>Pterygota</taxon>
        <taxon>Neoptera</taxon>
        <taxon>Endopterygota</taxon>
        <taxon>Hymenoptera</taxon>
        <taxon>Apocrita</taxon>
        <taxon>Aculeata</taxon>
        <taxon>Apoidea</taxon>
        <taxon>Anthophila</taxon>
        <taxon>Apidae</taxon>
        <taxon>Melipona</taxon>
    </lineage>
</organism>
<evidence type="ECO:0000313" key="1">
    <source>
        <dbReference type="EMBL" id="KOX80801.1"/>
    </source>
</evidence>
<proteinExistence type="predicted"/>